<evidence type="ECO:0000256" key="13">
    <source>
        <dbReference type="SAM" id="MobiDB-lite"/>
    </source>
</evidence>
<dbReference type="InterPro" id="IPR014018">
    <property type="entry name" value="SecA_motor_DEAD"/>
</dbReference>
<feature type="domain" description="Helicase ATP-binding" evidence="14">
    <location>
        <begin position="86"/>
        <end position="244"/>
    </location>
</feature>
<keyword evidence="9 11" id="KW-0811">Translocation</keyword>
<dbReference type="HAMAP" id="MF_01382">
    <property type="entry name" value="SecA"/>
    <property type="match status" value="1"/>
</dbReference>
<proteinExistence type="inferred from homology"/>
<keyword evidence="7 11" id="KW-0653">Protein transport</keyword>
<comment type="similarity">
    <text evidence="2 11 12">Belongs to the SecA family.</text>
</comment>
<evidence type="ECO:0000256" key="4">
    <source>
        <dbReference type="ARBA" id="ARBA00022475"/>
    </source>
</evidence>
<reference evidence="17" key="1">
    <citation type="journal article" date="2019" name="Int. J. Syst. Evol. Microbiol.">
        <title>The Global Catalogue of Microorganisms (GCM) 10K type strain sequencing project: providing services to taxonomists for standard genome sequencing and annotation.</title>
        <authorList>
            <consortium name="The Broad Institute Genomics Platform"/>
            <consortium name="The Broad Institute Genome Sequencing Center for Infectious Disease"/>
            <person name="Wu L."/>
            <person name="Ma J."/>
        </authorList>
    </citation>
    <scope>NUCLEOTIDE SEQUENCE [LARGE SCALE GENOMIC DNA]</scope>
    <source>
        <strain evidence="17">JCM 17342</strain>
    </source>
</reference>
<evidence type="ECO:0000256" key="9">
    <source>
        <dbReference type="ARBA" id="ARBA00023010"/>
    </source>
</evidence>
<dbReference type="InterPro" id="IPR014001">
    <property type="entry name" value="Helicase_ATP-bd"/>
</dbReference>
<dbReference type="PRINTS" id="PR00906">
    <property type="entry name" value="SECA"/>
</dbReference>
<dbReference type="InterPro" id="IPR000185">
    <property type="entry name" value="SecA"/>
</dbReference>
<keyword evidence="3 11" id="KW-0813">Transport</keyword>
<evidence type="ECO:0000259" key="14">
    <source>
        <dbReference type="PROSITE" id="PS51192"/>
    </source>
</evidence>
<feature type="region of interest" description="Disordered" evidence="13">
    <location>
        <begin position="886"/>
        <end position="946"/>
    </location>
</feature>
<dbReference type="InterPro" id="IPR011116">
    <property type="entry name" value="SecA_Wing/Scaffold"/>
</dbReference>
<dbReference type="SUPFAM" id="SSF81767">
    <property type="entry name" value="Pre-protein crosslinking domain of SecA"/>
    <property type="match status" value="1"/>
</dbReference>
<feature type="binding site" evidence="11">
    <location>
        <position position="84"/>
    </location>
    <ligand>
        <name>ATP</name>
        <dbReference type="ChEBI" id="CHEBI:30616"/>
    </ligand>
</feature>
<dbReference type="Pfam" id="PF07517">
    <property type="entry name" value="SecA_DEAD"/>
    <property type="match status" value="1"/>
</dbReference>
<dbReference type="Gene3D" id="3.90.1440.10">
    <property type="entry name" value="SecA, preprotein cross-linking domain"/>
    <property type="match status" value="1"/>
</dbReference>
<feature type="compositionally biased region" description="Basic and acidic residues" evidence="13">
    <location>
        <begin position="924"/>
        <end position="937"/>
    </location>
</feature>
<dbReference type="Proteomes" id="UP001501747">
    <property type="component" value="Unassembled WGS sequence"/>
</dbReference>
<protein>
    <recommendedName>
        <fullName evidence="11 12">Protein translocase subunit SecA</fullName>
        <ecNumber evidence="11">7.4.2.8</ecNumber>
    </recommendedName>
</protein>
<evidence type="ECO:0000256" key="11">
    <source>
        <dbReference type="HAMAP-Rule" id="MF_01382"/>
    </source>
</evidence>
<dbReference type="Pfam" id="PF21090">
    <property type="entry name" value="P-loop_SecA"/>
    <property type="match status" value="1"/>
</dbReference>
<dbReference type="InterPro" id="IPR011130">
    <property type="entry name" value="SecA_preprotein_X-link_dom"/>
</dbReference>
<dbReference type="SUPFAM" id="SSF52540">
    <property type="entry name" value="P-loop containing nucleoside triphosphate hydrolases"/>
    <property type="match status" value="2"/>
</dbReference>
<feature type="binding site" evidence="11">
    <location>
        <position position="491"/>
    </location>
    <ligand>
        <name>ATP</name>
        <dbReference type="ChEBI" id="CHEBI:30616"/>
    </ligand>
</feature>
<dbReference type="EMBL" id="BAABAL010000005">
    <property type="protein sequence ID" value="GAA3991294.1"/>
    <property type="molecule type" value="Genomic_DNA"/>
</dbReference>
<evidence type="ECO:0000259" key="15">
    <source>
        <dbReference type="PROSITE" id="PS51196"/>
    </source>
</evidence>
<keyword evidence="8 11" id="KW-1278">Translocase</keyword>
<dbReference type="InterPro" id="IPR011115">
    <property type="entry name" value="SecA_DEAD"/>
</dbReference>
<dbReference type="SMART" id="SM00958">
    <property type="entry name" value="SecA_PP_bind"/>
    <property type="match status" value="1"/>
</dbReference>
<evidence type="ECO:0000256" key="6">
    <source>
        <dbReference type="ARBA" id="ARBA00022840"/>
    </source>
</evidence>
<comment type="caution">
    <text evidence="16">The sequence shown here is derived from an EMBL/GenBank/DDBJ whole genome shotgun (WGS) entry which is preliminary data.</text>
</comment>
<dbReference type="InterPro" id="IPR044722">
    <property type="entry name" value="SecA_SF2_C"/>
</dbReference>
<dbReference type="EC" id="7.4.2.8" evidence="11"/>
<dbReference type="PANTHER" id="PTHR30612">
    <property type="entry name" value="SECA INNER MEMBRANE COMPONENT OF SEC PROTEIN SECRETION SYSTEM"/>
    <property type="match status" value="1"/>
</dbReference>
<keyword evidence="11" id="KW-0963">Cytoplasm</keyword>
<dbReference type="Pfam" id="PF07516">
    <property type="entry name" value="SecA_SW"/>
    <property type="match status" value="1"/>
</dbReference>
<comment type="catalytic activity">
    <reaction evidence="11">
        <text>ATP + H2O + cellular proteinSide 1 = ADP + phosphate + cellular proteinSide 2.</text>
        <dbReference type="EC" id="7.4.2.8"/>
    </reaction>
</comment>
<keyword evidence="17" id="KW-1185">Reference proteome</keyword>
<gene>
    <name evidence="11 16" type="primary">secA</name>
    <name evidence="16" type="ORF">GCM10022247_07620</name>
</gene>
<dbReference type="PROSITE" id="PS01312">
    <property type="entry name" value="SECA"/>
    <property type="match status" value="1"/>
</dbReference>
<comment type="subcellular location">
    <subcellularLocation>
        <location evidence="11">Cell membrane</location>
        <topology evidence="11">Peripheral membrane protein</topology>
        <orientation evidence="11">Cytoplasmic side</orientation>
    </subcellularLocation>
    <subcellularLocation>
        <location evidence="11">Cytoplasm</location>
    </subcellularLocation>
    <subcellularLocation>
        <location evidence="1">Membrane</location>
        <topology evidence="1">Peripheral membrane protein</topology>
    </subcellularLocation>
    <text evidence="11">Distribution is 50-50.</text>
</comment>
<dbReference type="NCBIfam" id="NF009538">
    <property type="entry name" value="PRK12904.1"/>
    <property type="match status" value="1"/>
</dbReference>
<evidence type="ECO:0000256" key="1">
    <source>
        <dbReference type="ARBA" id="ARBA00004170"/>
    </source>
</evidence>
<dbReference type="CDD" id="cd18803">
    <property type="entry name" value="SF2_C_secA"/>
    <property type="match status" value="1"/>
</dbReference>
<evidence type="ECO:0000256" key="10">
    <source>
        <dbReference type="ARBA" id="ARBA00023136"/>
    </source>
</evidence>
<comment type="subunit">
    <text evidence="11">Monomer and homodimer. Part of the essential Sec protein translocation apparatus which comprises SecA, SecYEG and auxiliary proteins SecDF. Other proteins may also be involved.</text>
</comment>
<keyword evidence="10 11" id="KW-0472">Membrane</keyword>
<evidence type="ECO:0000256" key="7">
    <source>
        <dbReference type="ARBA" id="ARBA00022927"/>
    </source>
</evidence>
<dbReference type="InterPro" id="IPR027417">
    <property type="entry name" value="P-loop_NTPase"/>
</dbReference>
<evidence type="ECO:0000313" key="16">
    <source>
        <dbReference type="EMBL" id="GAA3991294.1"/>
    </source>
</evidence>
<keyword evidence="6 11" id="KW-0067">ATP-binding</keyword>
<evidence type="ECO:0000256" key="3">
    <source>
        <dbReference type="ARBA" id="ARBA00022448"/>
    </source>
</evidence>
<evidence type="ECO:0000256" key="8">
    <source>
        <dbReference type="ARBA" id="ARBA00022967"/>
    </source>
</evidence>
<feature type="domain" description="SecA family profile" evidence="15">
    <location>
        <begin position="1"/>
        <end position="640"/>
    </location>
</feature>
<dbReference type="PANTHER" id="PTHR30612:SF0">
    <property type="entry name" value="CHLOROPLAST PROTEIN-TRANSPORTING ATPASE"/>
    <property type="match status" value="1"/>
</dbReference>
<dbReference type="InterPro" id="IPR036670">
    <property type="entry name" value="SecA_X-link_sf"/>
</dbReference>
<name>A0ABP7R381_9PSEU</name>
<evidence type="ECO:0000256" key="2">
    <source>
        <dbReference type="ARBA" id="ARBA00007650"/>
    </source>
</evidence>
<comment type="function">
    <text evidence="11">Part of the Sec protein translocase complex. Interacts with the SecYEG preprotein conducting channel. Has a central role in coupling the hydrolysis of ATP to the transfer of proteins into and across the cell membrane, serving as an ATP-driven molecular motor driving the stepwise translocation of polypeptide chains across the membrane.</text>
</comment>
<keyword evidence="4 11" id="KW-1003">Cell membrane</keyword>
<dbReference type="Pfam" id="PF01043">
    <property type="entry name" value="SecA_PP_bind"/>
    <property type="match status" value="1"/>
</dbReference>
<sequence>MVLSRLLRTGENKIVKRLRAIATHVNSIEDDYVDLSDGELRAKTEEFRKRFADGEDLDDLLPEAFAVVREAAKRVLGQRHYDVQLMGGAALHLGQIAEMKTGEGKTLTCVLPCYLNALTGEGVHVVTVNDYLVKRDADEMGQVHRFLGLKVGVILSSMTPEERREAYNADITYGTNNEMGFDYLRDNMAWSLDECVQRGHNFAVVDEVDSILIDEARTPLIISGPADQSSRWYQEFARLSPMLKKDVHYEVDERKRTVGVTEEGVALVEDQLGIENLYEAANTPLVGYLNNAIKAKELFKKDKDYIVRQGEVMIVDEFTGRVLAGRRYNEGMHQAIEAKEGVEIKAENQTLATITLQNYFRLYNRLSGMTGTAETEAAELHQIYKLGVVPIPTNRPMVRKDHPDLIYKSEEAKFEAVADDIAERHGYGQPVLIGTTSVERSEYLSKLLVKRGIPHEVLNAKHHEREALIIAMAGRKGGVTVATNMAGRGTDIKLGGNPEFLAEEELRKRESELGRREAQLRKHFMQNQPRGVTEAGADWEAARAKLHADFHEEVLAEVKAGIAAEAEEVRDAGGLYVLGTERHESRRIDNQLRGRSGRQGDPGESRFYLSLGDELMRRFNAAMVEAVMTRLRVPDDVPIEHKMVTRAIRSAQTQVEQQNFEIRKNVLKYDEVMNLQRKVIYAERRRVLEGEDLREQVEHMIRDVVTAYVRGATSDGYAEDWDLEQLWTALKTLYPVGLNWKTVIEETDDLTPERLLELLLDDGQAAYGNREAEIDGLAGEGAMRELERRVVLSVLDRKWREHLYEMDYLKEGIGLRAMAQRDPLIEYQREGFDMFNAMLDALKEESVGFLFNLQVEVPDQPEQPAPTPDMEATTVIPRIEEEIPPALRGKGLDGQSPQNLMFSGPSEDGGVSSHGDANDADGDGATRRERRAAERAAKKEKKRPRR</sequence>
<dbReference type="InterPro" id="IPR036266">
    <property type="entry name" value="SecA_Wing/Scaffold_sf"/>
</dbReference>
<dbReference type="PROSITE" id="PS51196">
    <property type="entry name" value="SECA_MOTOR_DEAD"/>
    <property type="match status" value="1"/>
</dbReference>
<dbReference type="NCBIfam" id="TIGR00963">
    <property type="entry name" value="secA"/>
    <property type="match status" value="1"/>
</dbReference>
<dbReference type="Gene3D" id="3.40.50.300">
    <property type="entry name" value="P-loop containing nucleotide triphosphate hydrolases"/>
    <property type="match status" value="2"/>
</dbReference>
<accession>A0ABP7R381</accession>
<evidence type="ECO:0000313" key="17">
    <source>
        <dbReference type="Proteomes" id="UP001501747"/>
    </source>
</evidence>
<dbReference type="InterPro" id="IPR020937">
    <property type="entry name" value="SecA_CS"/>
</dbReference>
<feature type="binding site" evidence="11">
    <location>
        <begin position="102"/>
        <end position="106"/>
    </location>
    <ligand>
        <name>ATP</name>
        <dbReference type="ChEBI" id="CHEBI:30616"/>
    </ligand>
</feature>
<keyword evidence="5 11" id="KW-0547">Nucleotide-binding</keyword>
<dbReference type="Gene3D" id="1.10.3060.10">
    <property type="entry name" value="Helical scaffold and wing domains of SecA"/>
    <property type="match status" value="1"/>
</dbReference>
<dbReference type="PROSITE" id="PS51192">
    <property type="entry name" value="HELICASE_ATP_BIND_1"/>
    <property type="match status" value="1"/>
</dbReference>
<organism evidence="16 17">
    <name type="scientific">Allokutzneria multivorans</name>
    <dbReference type="NCBI Taxonomy" id="1142134"/>
    <lineage>
        <taxon>Bacteria</taxon>
        <taxon>Bacillati</taxon>
        <taxon>Actinomycetota</taxon>
        <taxon>Actinomycetes</taxon>
        <taxon>Pseudonocardiales</taxon>
        <taxon>Pseudonocardiaceae</taxon>
        <taxon>Allokutzneria</taxon>
    </lineage>
</organism>
<dbReference type="RefSeq" id="WP_344871093.1">
    <property type="nucleotide sequence ID" value="NZ_BAABAL010000005.1"/>
</dbReference>
<evidence type="ECO:0000256" key="5">
    <source>
        <dbReference type="ARBA" id="ARBA00022741"/>
    </source>
</evidence>
<dbReference type="SUPFAM" id="SSF81886">
    <property type="entry name" value="Helical scaffold and wing domains of SecA"/>
    <property type="match status" value="1"/>
</dbReference>
<evidence type="ECO:0000256" key="12">
    <source>
        <dbReference type="RuleBase" id="RU003874"/>
    </source>
</evidence>
<dbReference type="SMART" id="SM00957">
    <property type="entry name" value="SecA_DEAD"/>
    <property type="match status" value="1"/>
</dbReference>
<dbReference type="CDD" id="cd17928">
    <property type="entry name" value="DEXDc_SecA"/>
    <property type="match status" value="1"/>
</dbReference>